<dbReference type="EMBL" id="CAXLJM020000072">
    <property type="protein sequence ID" value="CAL8126438.1"/>
    <property type="molecule type" value="Genomic_DNA"/>
</dbReference>
<accession>A0ABP1RDR7</accession>
<feature type="transmembrane region" description="Helical" evidence="1">
    <location>
        <begin position="207"/>
        <end position="230"/>
    </location>
</feature>
<feature type="transmembrane region" description="Helical" evidence="1">
    <location>
        <begin position="308"/>
        <end position="332"/>
    </location>
</feature>
<feature type="transmembrane region" description="Helical" evidence="1">
    <location>
        <begin position="66"/>
        <end position="85"/>
    </location>
</feature>
<gene>
    <name evidence="2" type="ORF">ODALV1_LOCUS21399</name>
</gene>
<organism evidence="2 3">
    <name type="scientific">Orchesella dallaii</name>
    <dbReference type="NCBI Taxonomy" id="48710"/>
    <lineage>
        <taxon>Eukaryota</taxon>
        <taxon>Metazoa</taxon>
        <taxon>Ecdysozoa</taxon>
        <taxon>Arthropoda</taxon>
        <taxon>Hexapoda</taxon>
        <taxon>Collembola</taxon>
        <taxon>Entomobryomorpha</taxon>
        <taxon>Entomobryoidea</taxon>
        <taxon>Orchesellidae</taxon>
        <taxon>Orchesellinae</taxon>
        <taxon>Orchesella</taxon>
    </lineage>
</organism>
<evidence type="ECO:0000313" key="3">
    <source>
        <dbReference type="Proteomes" id="UP001642540"/>
    </source>
</evidence>
<feature type="transmembrane region" description="Helical" evidence="1">
    <location>
        <begin position="105"/>
        <end position="122"/>
    </location>
</feature>
<proteinExistence type="predicted"/>
<keyword evidence="1" id="KW-0812">Transmembrane</keyword>
<keyword evidence="3" id="KW-1185">Reference proteome</keyword>
<comment type="caution">
    <text evidence="2">The sequence shown here is derived from an EMBL/GenBank/DDBJ whole genome shotgun (WGS) entry which is preliminary data.</text>
</comment>
<evidence type="ECO:0008006" key="4">
    <source>
        <dbReference type="Google" id="ProtNLM"/>
    </source>
</evidence>
<keyword evidence="1" id="KW-0472">Membrane</keyword>
<dbReference type="Proteomes" id="UP001642540">
    <property type="component" value="Unassembled WGS sequence"/>
</dbReference>
<reference evidence="2 3" key="1">
    <citation type="submission" date="2024-08" db="EMBL/GenBank/DDBJ databases">
        <authorList>
            <person name="Cucini C."/>
            <person name="Frati F."/>
        </authorList>
    </citation>
    <scope>NUCLEOTIDE SEQUENCE [LARGE SCALE GENOMIC DNA]</scope>
</reference>
<evidence type="ECO:0000256" key="1">
    <source>
        <dbReference type="SAM" id="Phobius"/>
    </source>
</evidence>
<name>A0ABP1RDR7_9HEXA</name>
<feature type="transmembrane region" description="Helical" evidence="1">
    <location>
        <begin position="281"/>
        <end position="302"/>
    </location>
</feature>
<sequence length="415" mass="47823">MKISPETKYSKPLELSITIFEDDATQIHSPGALDFLLYIGTRLKFFPFDWDFHERRLKVNSVTGRTSFFANLVIVFGYSSFKFYLSLRKELLEGPNKIHSVVECLFFVLFALAVLLSFNNIYHAEDIVAFMNTYLWRVRIDIAKEFDTQETIQLLEIFWKGYLRTLHLFVLGAIPLFLKGKVPSYVNGNLEDGYLVYRIFTLVMDLYALYTFLIIMGFYTYFIVDCTIVVEKLSSSMRCRINKIACTSASSTRIDELRFVQKCCNEIHITVASYKAIMESLVLPVLLSVTTMISSLGIFTVIKFYGELGIIFSMILSLAETFCISLTSLGLCKVSRMCNANEFIQRELCQLIPTKVRKEQRIMMASIQPLRLRIGSFFLVSRQTATDFLETLCSWLTTLLLTYGCEYNQVPCSYR</sequence>
<evidence type="ECO:0000313" key="2">
    <source>
        <dbReference type="EMBL" id="CAL8126438.1"/>
    </source>
</evidence>
<protein>
    <recommendedName>
        <fullName evidence="4">Gustatory receptor</fullName>
    </recommendedName>
</protein>
<keyword evidence="1" id="KW-1133">Transmembrane helix</keyword>
<feature type="transmembrane region" description="Helical" evidence="1">
    <location>
        <begin position="161"/>
        <end position="178"/>
    </location>
</feature>